<reference evidence="2" key="1">
    <citation type="journal article" date="2016" name="Nat. Biotechnol.">
        <title>Sequencing wild and cultivated cassava and related species reveals extensive interspecific hybridization and genetic diversity.</title>
        <authorList>
            <person name="Bredeson J.V."/>
            <person name="Lyons J.B."/>
            <person name="Prochnik S.E."/>
            <person name="Wu G.A."/>
            <person name="Ha C.M."/>
            <person name="Edsinger-Gonzales E."/>
            <person name="Grimwood J."/>
            <person name="Schmutz J."/>
            <person name="Rabbi I.Y."/>
            <person name="Egesi C."/>
            <person name="Nauluvula P."/>
            <person name="Lebot V."/>
            <person name="Ndunguru J."/>
            <person name="Mkamilo G."/>
            <person name="Bart R.S."/>
            <person name="Setter T.L."/>
            <person name="Gleadow R.M."/>
            <person name="Kulakow P."/>
            <person name="Ferguson M.E."/>
            <person name="Rounsley S."/>
            <person name="Rokhsar D.S."/>
        </authorList>
    </citation>
    <scope>NUCLEOTIDE SEQUENCE [LARGE SCALE GENOMIC DNA]</scope>
    <source>
        <strain evidence="2">cv. AM560-2</strain>
    </source>
</reference>
<accession>A0ACB7G5U0</accession>
<dbReference type="Proteomes" id="UP000091857">
    <property type="component" value="Chromosome 16"/>
</dbReference>
<dbReference type="EMBL" id="CM004402">
    <property type="protein sequence ID" value="KAG8635271.1"/>
    <property type="molecule type" value="Genomic_DNA"/>
</dbReference>
<proteinExistence type="predicted"/>
<evidence type="ECO:0000313" key="2">
    <source>
        <dbReference type="Proteomes" id="UP000091857"/>
    </source>
</evidence>
<evidence type="ECO:0000313" key="1">
    <source>
        <dbReference type="EMBL" id="KAG8635271.1"/>
    </source>
</evidence>
<comment type="caution">
    <text evidence="1">The sequence shown here is derived from an EMBL/GenBank/DDBJ whole genome shotgun (WGS) entry which is preliminary data.</text>
</comment>
<sequence>MIMLSFHKSRAFLVLLMISALISSIDCQEATYNAHICLGAANDTASANFRSNLSAQLSSLSSKATVDSFYNDSSDGIYSLYLCRGDVSGSTCQNCVDTAAEEIQERCTSKKSAIIWYDQCMLRYSDTNFFGEEQTSPRLLMWNTKNTTSPDEPNFAALALIYNLIVQVPKSEEKFGTDESVTESRYALVQCTRDLNSSSCTSCLSELSKAIQGCCQGKIGWRILAPSCNLRYEQTLFYVQQSPPPTTPVPPQPDNGKGGSNTEIIAIVVAVSSVVVIGALLGFWYYCYRKKRRHSEGETSEVILLGNLEGSNRKQLMDGEMHVGNDDHNVEMHYFNLSTIRAATNNFSAANKLGEGGFGPVYKGKLPNGEEIAVKRLSITSKQGLDEFRNEVMVIVKLQHKNLVRLLGYCMEGDEKLLIYEYLANTSLDVFLFDPKRSRELDWAKRANIITGTARGLLYLHEDSRLKIIHRDMKASKVLLDNEMNPKISDFGTARIFGGNQLEANTDRVVGTYGYMAPEYALEGVISIKSDVYSFGILMLEIISGKKNRGFYNPDNDPSLLLHAWKLWNEGKGEDLIDQSIVHSCPKSEALRWIHIALLCVQDDPAERPTMSSVVLMLGSKSANLPPPSTAPYSMVRFAIISDQSSISGTGTGFLTSDQSTASVSR</sequence>
<organism evidence="1 2">
    <name type="scientific">Manihot esculenta</name>
    <name type="common">Cassava</name>
    <name type="synonym">Jatropha manihot</name>
    <dbReference type="NCBI Taxonomy" id="3983"/>
    <lineage>
        <taxon>Eukaryota</taxon>
        <taxon>Viridiplantae</taxon>
        <taxon>Streptophyta</taxon>
        <taxon>Embryophyta</taxon>
        <taxon>Tracheophyta</taxon>
        <taxon>Spermatophyta</taxon>
        <taxon>Magnoliopsida</taxon>
        <taxon>eudicotyledons</taxon>
        <taxon>Gunneridae</taxon>
        <taxon>Pentapetalae</taxon>
        <taxon>rosids</taxon>
        <taxon>fabids</taxon>
        <taxon>Malpighiales</taxon>
        <taxon>Euphorbiaceae</taxon>
        <taxon>Crotonoideae</taxon>
        <taxon>Manihoteae</taxon>
        <taxon>Manihot</taxon>
    </lineage>
</organism>
<gene>
    <name evidence="1" type="ORF">MANES_16G018098v8</name>
</gene>
<keyword evidence="2" id="KW-1185">Reference proteome</keyword>
<protein>
    <submittedName>
        <fullName evidence="1">Uncharacterized protein</fullName>
    </submittedName>
</protein>
<name>A0ACB7G5U0_MANES</name>